<evidence type="ECO:0000313" key="3">
    <source>
        <dbReference type="Proteomes" id="UP000694559"/>
    </source>
</evidence>
<accession>A0A8C6XLM5</accession>
<sequence>MFYELTTGFFAVTHCRCSRCFSVPSKRRVKKRPRVLTLLSLPEDILFHVLKGLPIGDILSLRAVSPKFVYFYCTFHVGILAE</sequence>
<name>A0A8C6XLM5_NAJNA</name>
<reference evidence="2" key="1">
    <citation type="submission" date="2025-08" db="UniProtKB">
        <authorList>
            <consortium name="Ensembl"/>
        </authorList>
    </citation>
    <scope>IDENTIFICATION</scope>
</reference>
<dbReference type="PROSITE" id="PS50181">
    <property type="entry name" value="FBOX"/>
    <property type="match status" value="1"/>
</dbReference>
<evidence type="ECO:0000259" key="1">
    <source>
        <dbReference type="PROSITE" id="PS50181"/>
    </source>
</evidence>
<protein>
    <recommendedName>
        <fullName evidence="1">F-box domain-containing protein</fullName>
    </recommendedName>
</protein>
<organism evidence="2 3">
    <name type="scientific">Naja naja</name>
    <name type="common">Indian cobra</name>
    <dbReference type="NCBI Taxonomy" id="35670"/>
    <lineage>
        <taxon>Eukaryota</taxon>
        <taxon>Metazoa</taxon>
        <taxon>Chordata</taxon>
        <taxon>Craniata</taxon>
        <taxon>Vertebrata</taxon>
        <taxon>Euteleostomi</taxon>
        <taxon>Lepidosauria</taxon>
        <taxon>Squamata</taxon>
        <taxon>Bifurcata</taxon>
        <taxon>Unidentata</taxon>
        <taxon>Episquamata</taxon>
        <taxon>Toxicofera</taxon>
        <taxon>Serpentes</taxon>
        <taxon>Colubroidea</taxon>
        <taxon>Elapidae</taxon>
        <taxon>Elapinae</taxon>
        <taxon>Naja</taxon>
    </lineage>
</organism>
<evidence type="ECO:0000313" key="2">
    <source>
        <dbReference type="Ensembl" id="ENSNNAP00000015414.1"/>
    </source>
</evidence>
<proteinExistence type="predicted"/>
<dbReference type="Ensembl" id="ENSNNAT00000016169.1">
    <property type="protein sequence ID" value="ENSNNAP00000015414.1"/>
    <property type="gene ID" value="ENSNNAG00000010406.1"/>
</dbReference>
<keyword evidence="3" id="KW-1185">Reference proteome</keyword>
<dbReference type="OMA" id="RFAITHC"/>
<dbReference type="OrthoDB" id="5590282at2759"/>
<dbReference type="Proteomes" id="UP000694559">
    <property type="component" value="Unplaced"/>
</dbReference>
<feature type="domain" description="F-box" evidence="1">
    <location>
        <begin position="35"/>
        <end position="68"/>
    </location>
</feature>
<dbReference type="InterPro" id="IPR001810">
    <property type="entry name" value="F-box_dom"/>
</dbReference>
<dbReference type="InterPro" id="IPR036047">
    <property type="entry name" value="F-box-like_dom_sf"/>
</dbReference>
<dbReference type="GeneTree" id="ENSGT00810000125541"/>
<dbReference type="AlphaFoldDB" id="A0A8C6XLM5"/>
<dbReference type="Pfam" id="PF00646">
    <property type="entry name" value="F-box"/>
    <property type="match status" value="1"/>
</dbReference>
<dbReference type="SUPFAM" id="SSF81383">
    <property type="entry name" value="F-box domain"/>
    <property type="match status" value="1"/>
</dbReference>
<reference evidence="2" key="2">
    <citation type="submission" date="2025-09" db="UniProtKB">
        <authorList>
            <consortium name="Ensembl"/>
        </authorList>
    </citation>
    <scope>IDENTIFICATION</scope>
</reference>